<proteinExistence type="predicted"/>
<accession>W1YAN8</accession>
<dbReference type="EMBL" id="AZMM01006703">
    <property type="protein sequence ID" value="ETJ39431.1"/>
    <property type="molecule type" value="Genomic_DNA"/>
</dbReference>
<gene>
    <name evidence="1" type="ORF">Q604_UNBC06703G0001</name>
</gene>
<name>W1YAN8_9ZZZZ</name>
<dbReference type="AlphaFoldDB" id="W1YAN8"/>
<sequence length="31" mass="3500">LDNLKSVSGTIVVCNEKNNEVKVKSYDFKID</sequence>
<feature type="non-terminal residue" evidence="1">
    <location>
        <position position="1"/>
    </location>
</feature>
<reference evidence="1" key="1">
    <citation type="submission" date="2013-12" db="EMBL/GenBank/DDBJ databases">
        <title>A Varibaculum cambriense genome reconstructed from a premature infant gut community with otherwise low bacterial novelty that shifts toward anaerobic metabolism during the third week of life.</title>
        <authorList>
            <person name="Brown C.T."/>
            <person name="Sharon I."/>
            <person name="Thomas B.C."/>
            <person name="Castelle C.J."/>
            <person name="Morowitz M.J."/>
            <person name="Banfield J.F."/>
        </authorList>
    </citation>
    <scope>NUCLEOTIDE SEQUENCE</scope>
</reference>
<evidence type="ECO:0000313" key="1">
    <source>
        <dbReference type="EMBL" id="ETJ39431.1"/>
    </source>
</evidence>
<comment type="caution">
    <text evidence="1">The sequence shown here is derived from an EMBL/GenBank/DDBJ whole genome shotgun (WGS) entry which is preliminary data.</text>
</comment>
<protein>
    <submittedName>
        <fullName evidence="1">Uncharacterized protein</fullName>
    </submittedName>
</protein>
<organism evidence="1">
    <name type="scientific">human gut metagenome</name>
    <dbReference type="NCBI Taxonomy" id="408170"/>
    <lineage>
        <taxon>unclassified sequences</taxon>
        <taxon>metagenomes</taxon>
        <taxon>organismal metagenomes</taxon>
    </lineage>
</organism>